<reference evidence="3 4" key="1">
    <citation type="submission" date="2024-05" db="EMBL/GenBank/DDBJ databases">
        <title>A draft genome resource for the thread blight pathogen Marasmius tenuissimus strain MS-2.</title>
        <authorList>
            <person name="Yulfo-Soto G.E."/>
            <person name="Baruah I.K."/>
            <person name="Amoako-Attah I."/>
            <person name="Bukari Y."/>
            <person name="Meinhardt L.W."/>
            <person name="Bailey B.A."/>
            <person name="Cohen S.P."/>
        </authorList>
    </citation>
    <scope>NUCLEOTIDE SEQUENCE [LARGE SCALE GENOMIC DNA]</scope>
    <source>
        <strain evidence="3 4">MS-2</strain>
    </source>
</reference>
<name>A0ABR2ZLH4_9AGAR</name>
<dbReference type="PANTHER" id="PTHR43976:SF16">
    <property type="entry name" value="SHORT-CHAIN DEHYDROGENASE_REDUCTASE FAMILY PROTEIN"/>
    <property type="match status" value="1"/>
</dbReference>
<dbReference type="InterPro" id="IPR051911">
    <property type="entry name" value="SDR_oxidoreductase"/>
</dbReference>
<evidence type="ECO:0000313" key="4">
    <source>
        <dbReference type="Proteomes" id="UP001437256"/>
    </source>
</evidence>
<dbReference type="PANTHER" id="PTHR43976">
    <property type="entry name" value="SHORT CHAIN DEHYDROGENASE"/>
    <property type="match status" value="1"/>
</dbReference>
<dbReference type="InterPro" id="IPR036291">
    <property type="entry name" value="NAD(P)-bd_dom_sf"/>
</dbReference>
<dbReference type="InterPro" id="IPR002347">
    <property type="entry name" value="SDR_fam"/>
</dbReference>
<comment type="caution">
    <text evidence="3">The sequence shown here is derived from an EMBL/GenBank/DDBJ whole genome shotgun (WGS) entry which is preliminary data.</text>
</comment>
<evidence type="ECO:0000313" key="3">
    <source>
        <dbReference type="EMBL" id="KAL0061814.1"/>
    </source>
</evidence>
<dbReference type="PRINTS" id="PR00081">
    <property type="entry name" value="GDHRDH"/>
</dbReference>
<sequence length="174" mass="19170">MFDTNFFGTVNFTTAFLPHFRERKTGLIVNISSMSAYFPYPGAGVYGAAKAALDSASKVWTKELAPFNVRSISINPGQFRTSVGTAMKGPDREIDAYGEIHEDLKKYGANSGKEPGDPKKAARKILDVVTSKEELPARLALGEDAVSLLDAEIQAEMRDMERWREFGKGTNVEE</sequence>
<dbReference type="EMBL" id="JBBXMP010000122">
    <property type="protein sequence ID" value="KAL0061814.1"/>
    <property type="molecule type" value="Genomic_DNA"/>
</dbReference>
<keyword evidence="2" id="KW-0560">Oxidoreductase</keyword>
<proteinExistence type="inferred from homology"/>
<evidence type="ECO:0000256" key="2">
    <source>
        <dbReference type="ARBA" id="ARBA00023002"/>
    </source>
</evidence>
<keyword evidence="4" id="KW-1185">Reference proteome</keyword>
<evidence type="ECO:0000256" key="1">
    <source>
        <dbReference type="ARBA" id="ARBA00006484"/>
    </source>
</evidence>
<dbReference type="Gene3D" id="3.40.50.720">
    <property type="entry name" value="NAD(P)-binding Rossmann-like Domain"/>
    <property type="match status" value="1"/>
</dbReference>
<accession>A0ABR2ZLH4</accession>
<protein>
    <submittedName>
        <fullName evidence="3">Uncharacterized protein</fullName>
    </submittedName>
</protein>
<comment type="similarity">
    <text evidence="1">Belongs to the short-chain dehydrogenases/reductases (SDR) family.</text>
</comment>
<dbReference type="Pfam" id="PF00106">
    <property type="entry name" value="adh_short"/>
    <property type="match status" value="1"/>
</dbReference>
<gene>
    <name evidence="3" type="ORF">AAF712_011332</name>
</gene>
<dbReference type="Proteomes" id="UP001437256">
    <property type="component" value="Unassembled WGS sequence"/>
</dbReference>
<dbReference type="SUPFAM" id="SSF51735">
    <property type="entry name" value="NAD(P)-binding Rossmann-fold domains"/>
    <property type="match status" value="1"/>
</dbReference>
<organism evidence="3 4">
    <name type="scientific">Marasmius tenuissimus</name>
    <dbReference type="NCBI Taxonomy" id="585030"/>
    <lineage>
        <taxon>Eukaryota</taxon>
        <taxon>Fungi</taxon>
        <taxon>Dikarya</taxon>
        <taxon>Basidiomycota</taxon>
        <taxon>Agaricomycotina</taxon>
        <taxon>Agaricomycetes</taxon>
        <taxon>Agaricomycetidae</taxon>
        <taxon>Agaricales</taxon>
        <taxon>Marasmiineae</taxon>
        <taxon>Marasmiaceae</taxon>
        <taxon>Marasmius</taxon>
    </lineage>
</organism>